<organism evidence="1 2">
    <name type="scientific">Catharanthus roseus</name>
    <name type="common">Madagascar periwinkle</name>
    <name type="synonym">Vinca rosea</name>
    <dbReference type="NCBI Taxonomy" id="4058"/>
    <lineage>
        <taxon>Eukaryota</taxon>
        <taxon>Viridiplantae</taxon>
        <taxon>Streptophyta</taxon>
        <taxon>Embryophyta</taxon>
        <taxon>Tracheophyta</taxon>
        <taxon>Spermatophyta</taxon>
        <taxon>Magnoliopsida</taxon>
        <taxon>eudicotyledons</taxon>
        <taxon>Gunneridae</taxon>
        <taxon>Pentapetalae</taxon>
        <taxon>asterids</taxon>
        <taxon>lamiids</taxon>
        <taxon>Gentianales</taxon>
        <taxon>Apocynaceae</taxon>
        <taxon>Rauvolfioideae</taxon>
        <taxon>Vinceae</taxon>
        <taxon>Catharanthinae</taxon>
        <taxon>Catharanthus</taxon>
    </lineage>
</organism>
<proteinExistence type="predicted"/>
<evidence type="ECO:0000313" key="1">
    <source>
        <dbReference type="EMBL" id="KAI5662310.1"/>
    </source>
</evidence>
<name>A0ACC0APL5_CATRO</name>
<gene>
    <name evidence="1" type="ORF">M9H77_21633</name>
</gene>
<sequence length="207" mass="23802">MSCFIYEKKVQNATVGSHRDDADRRHVDQNVVAKLTEMVKDEEVATRFTYEVLHFGVETTNCAESEYSVLKLWLSMCHCDLDTVFLNIDSVIEKISKLKEKFNAKSNPILKNISNNISHLALNKILFEVKSAREIFDDSQNKCRHYLRKSHGIPCACELVGQYKHFLPLQLEDVSVFWRTLEIGVDVSTAHARDMDSEMRDLASMLD</sequence>
<comment type="caution">
    <text evidence="1">The sequence shown here is derived from an EMBL/GenBank/DDBJ whole genome shotgun (WGS) entry which is preliminary data.</text>
</comment>
<dbReference type="Proteomes" id="UP001060085">
    <property type="component" value="Linkage Group LG05"/>
</dbReference>
<protein>
    <submittedName>
        <fullName evidence="1">Uncharacterized protein</fullName>
    </submittedName>
</protein>
<evidence type="ECO:0000313" key="2">
    <source>
        <dbReference type="Proteomes" id="UP001060085"/>
    </source>
</evidence>
<keyword evidence="2" id="KW-1185">Reference proteome</keyword>
<dbReference type="EMBL" id="CM044705">
    <property type="protein sequence ID" value="KAI5662310.1"/>
    <property type="molecule type" value="Genomic_DNA"/>
</dbReference>
<reference evidence="2" key="1">
    <citation type="journal article" date="2023" name="Nat. Plants">
        <title>Single-cell RNA sequencing provides a high-resolution roadmap for understanding the multicellular compartmentation of specialized metabolism.</title>
        <authorList>
            <person name="Sun S."/>
            <person name="Shen X."/>
            <person name="Li Y."/>
            <person name="Li Y."/>
            <person name="Wang S."/>
            <person name="Li R."/>
            <person name="Zhang H."/>
            <person name="Shen G."/>
            <person name="Guo B."/>
            <person name="Wei J."/>
            <person name="Xu J."/>
            <person name="St-Pierre B."/>
            <person name="Chen S."/>
            <person name="Sun C."/>
        </authorList>
    </citation>
    <scope>NUCLEOTIDE SEQUENCE [LARGE SCALE GENOMIC DNA]</scope>
</reference>
<accession>A0ACC0APL5</accession>